<dbReference type="InterPro" id="IPR007138">
    <property type="entry name" value="ABM_dom"/>
</dbReference>
<dbReference type="KEGG" id="drc:G0Q07_05850"/>
<dbReference type="GO" id="GO:0004497">
    <property type="term" value="F:monooxygenase activity"/>
    <property type="evidence" value="ECO:0007669"/>
    <property type="project" value="UniProtKB-KW"/>
</dbReference>
<dbReference type="RefSeq" id="WP_163345201.1">
    <property type="nucleotide sequence ID" value="NZ_CP048409.1"/>
</dbReference>
<dbReference type="InterPro" id="IPR052936">
    <property type="entry name" value="Jasmonate_Hydroxylase-like"/>
</dbReference>
<name>A0A6C0RA52_9BACT</name>
<proteinExistence type="predicted"/>
<evidence type="ECO:0000259" key="1">
    <source>
        <dbReference type="Pfam" id="PF03992"/>
    </source>
</evidence>
<dbReference type="SUPFAM" id="SSF54909">
    <property type="entry name" value="Dimeric alpha+beta barrel"/>
    <property type="match status" value="1"/>
</dbReference>
<organism evidence="2 3">
    <name type="scientific">Draconibacterium halophilum</name>
    <dbReference type="NCBI Taxonomy" id="2706887"/>
    <lineage>
        <taxon>Bacteria</taxon>
        <taxon>Pseudomonadati</taxon>
        <taxon>Bacteroidota</taxon>
        <taxon>Bacteroidia</taxon>
        <taxon>Marinilabiliales</taxon>
        <taxon>Prolixibacteraceae</taxon>
        <taxon>Draconibacterium</taxon>
    </lineage>
</organism>
<dbReference type="AlphaFoldDB" id="A0A6C0RA52"/>
<keyword evidence="2" id="KW-0560">Oxidoreductase</keyword>
<protein>
    <submittedName>
        <fullName evidence="2">Antibiotic biosynthesis monooxygenase</fullName>
    </submittedName>
</protein>
<dbReference type="EMBL" id="CP048409">
    <property type="protein sequence ID" value="QIA07274.1"/>
    <property type="molecule type" value="Genomic_DNA"/>
</dbReference>
<evidence type="ECO:0000313" key="2">
    <source>
        <dbReference type="EMBL" id="QIA07274.1"/>
    </source>
</evidence>
<reference evidence="2 3" key="1">
    <citation type="submission" date="2020-02" db="EMBL/GenBank/DDBJ databases">
        <title>Genome sequencing for Draconibacterium sp. strain M1.</title>
        <authorList>
            <person name="Park S.-J."/>
        </authorList>
    </citation>
    <scope>NUCLEOTIDE SEQUENCE [LARGE SCALE GENOMIC DNA]</scope>
    <source>
        <strain evidence="2 3">M1</strain>
    </source>
</reference>
<evidence type="ECO:0000313" key="3">
    <source>
        <dbReference type="Proteomes" id="UP000474630"/>
    </source>
</evidence>
<dbReference type="PANTHER" id="PTHR37811">
    <property type="entry name" value="BLL5343 PROTEIN"/>
    <property type="match status" value="1"/>
</dbReference>
<accession>A0A6C0RA52</accession>
<keyword evidence="3" id="KW-1185">Reference proteome</keyword>
<feature type="domain" description="ABM" evidence="1">
    <location>
        <begin position="10"/>
        <end position="80"/>
    </location>
</feature>
<sequence>MIANTPNPPYYAVIFTTLRNNIDDGYVEMARRMVELAKQQPGFLGEESARDELGITVSYWESLEAMKEWKQNIDHLQAQKLGKEKWYKKYKLRVVHVVRDAEFGF</sequence>
<dbReference type="Pfam" id="PF03992">
    <property type="entry name" value="ABM"/>
    <property type="match status" value="1"/>
</dbReference>
<dbReference type="InterPro" id="IPR011008">
    <property type="entry name" value="Dimeric_a/b-barrel"/>
</dbReference>
<dbReference type="Gene3D" id="3.30.70.100">
    <property type="match status" value="1"/>
</dbReference>
<dbReference type="PANTHER" id="PTHR37811:SF2">
    <property type="entry name" value="ABM DOMAIN-CONTAINING PROTEIN"/>
    <property type="match status" value="1"/>
</dbReference>
<dbReference type="Proteomes" id="UP000474630">
    <property type="component" value="Chromosome"/>
</dbReference>
<gene>
    <name evidence="2" type="ORF">G0Q07_05850</name>
</gene>
<keyword evidence="2" id="KW-0503">Monooxygenase</keyword>